<proteinExistence type="inferred from homology"/>
<dbReference type="Pfam" id="PF03071">
    <property type="entry name" value="GNT-I"/>
    <property type="match status" value="2"/>
</dbReference>
<dbReference type="EC" id="2.4.1.101" evidence="13 16"/>
<dbReference type="SUPFAM" id="SSF53448">
    <property type="entry name" value="Nucleotide-diphospho-sugar transferases"/>
    <property type="match status" value="1"/>
</dbReference>
<evidence type="ECO:0000256" key="15">
    <source>
        <dbReference type="ARBA" id="ARBA00049421"/>
    </source>
</evidence>
<dbReference type="GO" id="GO:0030145">
    <property type="term" value="F:manganese ion binding"/>
    <property type="evidence" value="ECO:0007669"/>
    <property type="project" value="UniProtKB-UniRule"/>
</dbReference>
<keyword evidence="7 16" id="KW-0479">Metal-binding</keyword>
<keyword evidence="8 16" id="KW-0735">Signal-anchor</keyword>
<dbReference type="GO" id="GO:0003827">
    <property type="term" value="F:alpha-1,3-mannosylglycoprotein 2-beta-N-acetylglucosaminyltransferase activity"/>
    <property type="evidence" value="ECO:0007669"/>
    <property type="project" value="UniProtKB-UniRule"/>
</dbReference>
<evidence type="ECO:0000256" key="5">
    <source>
        <dbReference type="ARBA" id="ARBA00022679"/>
    </source>
</evidence>
<keyword evidence="18" id="KW-1185">Reference proteome</keyword>
<keyword evidence="11" id="KW-0472">Membrane</keyword>
<gene>
    <name evidence="17" type="ORF">FH972_005368</name>
</gene>
<evidence type="ECO:0000256" key="4">
    <source>
        <dbReference type="ARBA" id="ARBA00022676"/>
    </source>
</evidence>
<evidence type="ECO:0000313" key="17">
    <source>
        <dbReference type="EMBL" id="KAE8008898.1"/>
    </source>
</evidence>
<evidence type="ECO:0000256" key="11">
    <source>
        <dbReference type="ARBA" id="ARBA00023136"/>
    </source>
</evidence>
<name>A0A5N6QQU8_9ROSI</name>
<dbReference type="PANTHER" id="PTHR10468:SF0">
    <property type="entry name" value="ALPHA-1,3-MANNOSYL-GLYCOPROTEIN 2-BETA-N-ACETYLGLUCOSAMINYLTRANSFERASE"/>
    <property type="match status" value="1"/>
</dbReference>
<evidence type="ECO:0000256" key="16">
    <source>
        <dbReference type="RuleBase" id="RU368119"/>
    </source>
</evidence>
<dbReference type="Proteomes" id="UP000327013">
    <property type="component" value="Chromosome 2"/>
</dbReference>
<keyword evidence="6" id="KW-0812">Transmembrane</keyword>
<evidence type="ECO:0000313" key="18">
    <source>
        <dbReference type="Proteomes" id="UP000327013"/>
    </source>
</evidence>
<comment type="catalytic activity">
    <reaction evidence="15 16">
        <text>N(4)-(alpha-D-Man-(1-&gt;3)-[alpha-D-Man-(1-&gt;3)-[alpha-D-Man-(1-&gt;6)]-alpha-D-Man-(1-&gt;6)]-beta-D-Man-(1-&gt;4)-beta-D-GlcNAc-(1-&gt;4)-beta-D-GlcNAc)-L-asparaginyl-[protein] (N-glucan mannose isomer 5A1,2) + UDP-N-acetyl-alpha-D-glucosamine = N(4)-{beta-D-GlcNAc-(1-&gt;2)-alpha-D-Man-(1-&gt;3)-[alpha-D-Man-(1-&gt;3)-[alpha-D-Man-(1-&gt;6)]-alpha-D-Man-(1-&gt;6)]-beta-D-Man-(1-&gt;4)-beta-D-GlcNAc-(1-&gt;4)-beta-D-GlcNAc}-L-asparaginyl-[protein] + UDP + H(+)</text>
        <dbReference type="Rhea" id="RHEA:11456"/>
        <dbReference type="Rhea" id="RHEA-COMP:14367"/>
        <dbReference type="Rhea" id="RHEA-COMP:14368"/>
        <dbReference type="ChEBI" id="CHEBI:15378"/>
        <dbReference type="ChEBI" id="CHEBI:57705"/>
        <dbReference type="ChEBI" id="CHEBI:58223"/>
        <dbReference type="ChEBI" id="CHEBI:59087"/>
        <dbReference type="ChEBI" id="CHEBI:60625"/>
        <dbReference type="EC" id="2.4.1.101"/>
    </reaction>
</comment>
<dbReference type="OrthoDB" id="440755at2759"/>
<dbReference type="EMBL" id="CM017322">
    <property type="protein sequence ID" value="KAE8008898.1"/>
    <property type="molecule type" value="Genomic_DNA"/>
</dbReference>
<protein>
    <recommendedName>
        <fullName evidence="13 16">Alpha-1,3-mannosyl-glycoprotein 2-beta-N-acetylglucosaminyltransferase</fullName>
        <shortName evidence="16">GNT-I</shortName>
        <shortName evidence="16">GlcNAc-T I</shortName>
        <ecNumber evidence="13 16">2.4.1.101</ecNumber>
    </recommendedName>
    <alternativeName>
        <fullName evidence="14 16">N-glycosyl-oligosaccharide-glycoprotein N-acetylglucosaminyltransferase I</fullName>
    </alternativeName>
</protein>
<dbReference type="InterPro" id="IPR052261">
    <property type="entry name" value="Glycosyltransferase_13"/>
</dbReference>
<dbReference type="FunFam" id="3.10.180.20:FF:000002">
    <property type="entry name" value="Alpha-1,3-mannosyl-glycoprotein 2-beta-N-acetylglucosaminyltransferase"/>
    <property type="match status" value="1"/>
</dbReference>
<organism evidence="17 18">
    <name type="scientific">Carpinus fangiana</name>
    <dbReference type="NCBI Taxonomy" id="176857"/>
    <lineage>
        <taxon>Eukaryota</taxon>
        <taxon>Viridiplantae</taxon>
        <taxon>Streptophyta</taxon>
        <taxon>Embryophyta</taxon>
        <taxon>Tracheophyta</taxon>
        <taxon>Spermatophyta</taxon>
        <taxon>Magnoliopsida</taxon>
        <taxon>eudicotyledons</taxon>
        <taxon>Gunneridae</taxon>
        <taxon>Pentapetalae</taxon>
        <taxon>rosids</taxon>
        <taxon>fabids</taxon>
        <taxon>Fagales</taxon>
        <taxon>Betulaceae</taxon>
        <taxon>Carpinus</taxon>
    </lineage>
</organism>
<comment type="cofactor">
    <cofactor evidence="16">
        <name>Mn(2+)</name>
        <dbReference type="ChEBI" id="CHEBI:29035"/>
    </cofactor>
    <text evidence="16">The cofactor is mostly bound to the substrate.</text>
</comment>
<keyword evidence="4 16" id="KW-0328">Glycosyltransferase</keyword>
<dbReference type="Gene3D" id="3.10.180.20">
    <property type="entry name" value="N-Acetylglucosaminyltransferase I, Domain 2"/>
    <property type="match status" value="1"/>
</dbReference>
<comment type="similarity">
    <text evidence="3 16">Belongs to the glycosyltransferase 13 family.</text>
</comment>
<evidence type="ECO:0000256" key="9">
    <source>
        <dbReference type="ARBA" id="ARBA00022989"/>
    </source>
</evidence>
<comment type="pathway">
    <text evidence="2 16">Protein modification; protein glycosylation.</text>
</comment>
<dbReference type="Gene3D" id="3.90.550.10">
    <property type="entry name" value="Spore Coat Polysaccharide Biosynthesis Protein SpsA, Chain A"/>
    <property type="match status" value="1"/>
</dbReference>
<comment type="subcellular location">
    <subcellularLocation>
        <location evidence="1 16">Golgi apparatus membrane</location>
        <topology evidence="1 16">Single-pass type II membrane protein</topology>
    </subcellularLocation>
</comment>
<dbReference type="InterPro" id="IPR029044">
    <property type="entry name" value="Nucleotide-diphossugar_trans"/>
</dbReference>
<evidence type="ECO:0000256" key="14">
    <source>
        <dbReference type="ARBA" id="ARBA00041712"/>
    </source>
</evidence>
<accession>A0A5N6QQU8</accession>
<evidence type="ECO:0000256" key="6">
    <source>
        <dbReference type="ARBA" id="ARBA00022692"/>
    </source>
</evidence>
<evidence type="ECO:0000256" key="3">
    <source>
        <dbReference type="ARBA" id="ARBA00006492"/>
    </source>
</evidence>
<dbReference type="UniPathway" id="UPA00378"/>
<dbReference type="AlphaFoldDB" id="A0A5N6QQU8"/>
<dbReference type="GO" id="GO:0000139">
    <property type="term" value="C:Golgi membrane"/>
    <property type="evidence" value="ECO:0007669"/>
    <property type="project" value="UniProtKB-SubCell"/>
</dbReference>
<dbReference type="InterPro" id="IPR004139">
    <property type="entry name" value="Glyco_trans_13"/>
</dbReference>
<keyword evidence="5" id="KW-0808">Transferase</keyword>
<keyword evidence="10 16" id="KW-0333">Golgi apparatus</keyword>
<evidence type="ECO:0000256" key="7">
    <source>
        <dbReference type="ARBA" id="ARBA00022723"/>
    </source>
</evidence>
<comment type="function">
    <text evidence="16">Initiates complex N-linked carbohydrate formation. Essential for the conversion of high-mannose to hybrid and complex N-glycans.</text>
</comment>
<evidence type="ECO:0000256" key="13">
    <source>
        <dbReference type="ARBA" id="ARBA00038949"/>
    </source>
</evidence>
<dbReference type="PANTHER" id="PTHR10468">
    <property type="entry name" value="PROTEIN O-LINKED-MANNOSE BETA-1,2-N-ACETYLGLUCOSAMINYLTRANSFERASE 1/ALPHA-1,3-MANNOSYL-GLYCOPROTEIN 2-BETA-N-ACETYLGLUCOSAMINYLTRANSFERASE"/>
    <property type="match status" value="1"/>
</dbReference>
<evidence type="ECO:0000256" key="2">
    <source>
        <dbReference type="ARBA" id="ARBA00004922"/>
    </source>
</evidence>
<keyword evidence="9" id="KW-1133">Transmembrane helix</keyword>
<sequence length="444" mass="51304">MDDITVAHALIQLGGLNSESKSGRYCFGVKWGVRRRRTCTLECTADEADVSGILLELPALFSEFEFCRTCFSVNWGIRRKRSNPLLKPFKAIQVSSSPFESRYFDLTKPMPTQARVRRFKICRAKNSIAGYGPRYVVPVAAVVIMACSRADYLERTIKSVLKYQSPVAMKYPVFDGSHPDVKSKALSYDQLTYMQHLDYEPVQTETPGELIVYYKIASHYKWALDELFYKRNFSRVIILEDDMVIAPDFFDYFEAAAALLDKDKSFMAVSSWNDNGQKQFVHDPYFFPGLGWMLARSIWDELSPKLHKAYPCWFSGSSLGQFFKQYLEPIKMNDVQVDWKSMDLSYLMEDKFMKFFAKILEKAKSIEGTDIVLKAYNIDGDVRIQYNDQFDFERIARQFGIFEEWKDGIPRTAYKGVVVFRFQTSRRVFLVGPDSFDQLGIEGA</sequence>
<reference evidence="17 18" key="1">
    <citation type="submission" date="2019-06" db="EMBL/GenBank/DDBJ databases">
        <title>A chromosomal-level reference genome of Carpinus fangiana (Coryloideae, Betulaceae).</title>
        <authorList>
            <person name="Yang X."/>
            <person name="Wang Z."/>
            <person name="Zhang L."/>
            <person name="Hao G."/>
            <person name="Liu J."/>
            <person name="Yang Y."/>
        </authorList>
    </citation>
    <scope>NUCLEOTIDE SEQUENCE [LARGE SCALE GENOMIC DNA]</scope>
    <source>
        <strain evidence="17">Cfa_2016G</strain>
        <tissue evidence="17">Leaf</tissue>
    </source>
</reference>
<keyword evidence="12 16" id="KW-0464">Manganese</keyword>
<evidence type="ECO:0000256" key="12">
    <source>
        <dbReference type="ARBA" id="ARBA00023211"/>
    </source>
</evidence>
<evidence type="ECO:0000256" key="1">
    <source>
        <dbReference type="ARBA" id="ARBA00004323"/>
    </source>
</evidence>
<evidence type="ECO:0000256" key="8">
    <source>
        <dbReference type="ARBA" id="ARBA00022968"/>
    </source>
</evidence>
<evidence type="ECO:0000256" key="10">
    <source>
        <dbReference type="ARBA" id="ARBA00023034"/>
    </source>
</evidence>